<sequence length="181" mass="20469">MKLEIEVDVIGVHLADFEGKIVAPAFIDSVDGGVKLTFLGIDSLKEYKSELMKEDAEAVSGPETEIKEKINKGLKKAISDHINVMESIRVYSEALFTFIYSTDAHREDKKYIFNELIEGLRIAENDGELDTAIKDSTYEMGEFTIGYKMAFRKYSCDFVNYDFLALRDQLVTDLVGLQKSL</sequence>
<proteinExistence type="predicted"/>
<dbReference type="EMBL" id="WNXC01000007">
    <property type="protein sequence ID" value="MBB2150732.1"/>
    <property type="molecule type" value="Genomic_DNA"/>
</dbReference>
<keyword evidence="2" id="KW-1185">Reference proteome</keyword>
<name>A0ABR6F0I1_9SPHI</name>
<protein>
    <submittedName>
        <fullName evidence="1">Uncharacterized protein</fullName>
    </submittedName>
</protein>
<dbReference type="RefSeq" id="WP_182959941.1">
    <property type="nucleotide sequence ID" value="NZ_WNXC01000007.1"/>
</dbReference>
<dbReference type="Proteomes" id="UP000636110">
    <property type="component" value="Unassembled WGS sequence"/>
</dbReference>
<evidence type="ECO:0000313" key="1">
    <source>
        <dbReference type="EMBL" id="MBB2150732.1"/>
    </source>
</evidence>
<comment type="caution">
    <text evidence="1">The sequence shown here is derived from an EMBL/GenBank/DDBJ whole genome shotgun (WGS) entry which is preliminary data.</text>
</comment>
<gene>
    <name evidence="1" type="ORF">GM920_17680</name>
</gene>
<organism evidence="1 2">
    <name type="scientific">Pedobacter gandavensis</name>
    <dbReference type="NCBI Taxonomy" id="2679963"/>
    <lineage>
        <taxon>Bacteria</taxon>
        <taxon>Pseudomonadati</taxon>
        <taxon>Bacteroidota</taxon>
        <taxon>Sphingobacteriia</taxon>
        <taxon>Sphingobacteriales</taxon>
        <taxon>Sphingobacteriaceae</taxon>
        <taxon>Pedobacter</taxon>
    </lineage>
</organism>
<evidence type="ECO:0000313" key="2">
    <source>
        <dbReference type="Proteomes" id="UP000636110"/>
    </source>
</evidence>
<reference evidence="1 2" key="1">
    <citation type="submission" date="2019-11" db="EMBL/GenBank/DDBJ databases">
        <title>Description of Pedobacter sp. LMG 31462T.</title>
        <authorList>
            <person name="Carlier A."/>
            <person name="Qi S."/>
            <person name="Vandamme P."/>
        </authorList>
    </citation>
    <scope>NUCLEOTIDE SEQUENCE [LARGE SCALE GENOMIC DNA]</scope>
    <source>
        <strain evidence="1 2">LMG 31462</strain>
    </source>
</reference>
<accession>A0ABR6F0I1</accession>